<gene>
    <name evidence="4" type="ORF">DWE98_28165</name>
</gene>
<dbReference type="Proteomes" id="UP000255207">
    <property type="component" value="Unassembled WGS sequence"/>
</dbReference>
<dbReference type="Pfam" id="PF13416">
    <property type="entry name" value="SBP_bac_8"/>
    <property type="match status" value="1"/>
</dbReference>
<dbReference type="PANTHER" id="PTHR43649">
    <property type="entry name" value="ARABINOSE-BINDING PROTEIN-RELATED"/>
    <property type="match status" value="1"/>
</dbReference>
<comment type="subcellular location">
    <subcellularLocation>
        <location evidence="1">Periplasm</location>
    </subcellularLocation>
</comment>
<dbReference type="InterPro" id="IPR006311">
    <property type="entry name" value="TAT_signal"/>
</dbReference>
<accession>A0A370KYM2</accession>
<evidence type="ECO:0000256" key="2">
    <source>
        <dbReference type="ARBA" id="ARBA00008520"/>
    </source>
</evidence>
<dbReference type="AlphaFoldDB" id="A0A370KYM2"/>
<dbReference type="OrthoDB" id="7317090at2"/>
<evidence type="ECO:0000256" key="1">
    <source>
        <dbReference type="ARBA" id="ARBA00004418"/>
    </source>
</evidence>
<keyword evidence="5" id="KW-1185">Reference proteome</keyword>
<protein>
    <submittedName>
        <fullName evidence="4">Extracellular solute-binding protein</fullName>
    </submittedName>
</protein>
<dbReference type="InterPro" id="IPR050490">
    <property type="entry name" value="Bact_solute-bd_prot1"/>
</dbReference>
<evidence type="ECO:0000313" key="4">
    <source>
        <dbReference type="EMBL" id="RDJ19722.1"/>
    </source>
</evidence>
<proteinExistence type="inferred from homology"/>
<dbReference type="InterPro" id="IPR006059">
    <property type="entry name" value="SBP"/>
</dbReference>
<dbReference type="GO" id="GO:0042597">
    <property type="term" value="C:periplasmic space"/>
    <property type="evidence" value="ECO:0007669"/>
    <property type="project" value="UniProtKB-SubCell"/>
</dbReference>
<dbReference type="RefSeq" id="WP_114832725.1">
    <property type="nucleotide sequence ID" value="NZ_QQTO01000039.1"/>
</dbReference>
<organism evidence="4 5">
    <name type="scientific">Bosea caraganae</name>
    <dbReference type="NCBI Taxonomy" id="2763117"/>
    <lineage>
        <taxon>Bacteria</taxon>
        <taxon>Pseudomonadati</taxon>
        <taxon>Pseudomonadota</taxon>
        <taxon>Alphaproteobacteria</taxon>
        <taxon>Hyphomicrobiales</taxon>
        <taxon>Boseaceae</taxon>
        <taxon>Bosea</taxon>
    </lineage>
</organism>
<dbReference type="PROSITE" id="PS51318">
    <property type="entry name" value="TAT"/>
    <property type="match status" value="1"/>
</dbReference>
<evidence type="ECO:0000313" key="5">
    <source>
        <dbReference type="Proteomes" id="UP000255207"/>
    </source>
</evidence>
<name>A0A370KYM2_9HYPH</name>
<sequence length="428" mass="46066">MSAYSVSRRALLGAGAGMTAASLLGLRPAAAQQKDIRVFWWGSQERADRTNRAVDAFKKANSGIDAKTEFAGWSDYWPRLATRVAGRNAPDLIQMDYRYMFEYARRGAIVPLDQYLGSALKIEGFDKANLESCSVDGKLFGINLGVNSSCAVYDTAAWEAAGVEPLTFGTSWDEFSAKCAAFAKGNKRRRFYATMDASGHEPAFELWLVQHGKVLYTEAGQLGFDEKDAAGWFKLWADMRKSGGCVPADVQALDKSTLDTSTLTLGYAATAFPHSNQFVGLQQLNKAKLAITAVPVTAGGKPGQYLKPSQMWSVTSDSKSPDIAVKLANYSVVDPEGSKILGVERGVPASAAVRDLLSPTLDEVSRSVVDYIGKLGPYTAKLPPSPPKGAGEVFTVLERVSQEVGFGVSPEEGGKKFVTEAVSILKRG</sequence>
<comment type="similarity">
    <text evidence="2">Belongs to the bacterial solute-binding protein 1 family.</text>
</comment>
<comment type="caution">
    <text evidence="4">The sequence shown here is derived from an EMBL/GenBank/DDBJ whole genome shotgun (WGS) entry which is preliminary data.</text>
</comment>
<dbReference type="Gene3D" id="3.40.190.10">
    <property type="entry name" value="Periplasmic binding protein-like II"/>
    <property type="match status" value="2"/>
</dbReference>
<reference evidence="5" key="1">
    <citation type="submission" date="2018-07" db="EMBL/GenBank/DDBJ databases">
        <authorList>
            <person name="Safronova V.I."/>
            <person name="Chirak E.R."/>
            <person name="Sazanova A.L."/>
        </authorList>
    </citation>
    <scope>NUCLEOTIDE SEQUENCE [LARGE SCALE GENOMIC DNA]</scope>
    <source>
        <strain evidence="5">RCAM04685</strain>
    </source>
</reference>
<keyword evidence="3" id="KW-0574">Periplasm</keyword>
<dbReference type="EMBL" id="QQTP01000029">
    <property type="protein sequence ID" value="RDJ19722.1"/>
    <property type="molecule type" value="Genomic_DNA"/>
</dbReference>
<evidence type="ECO:0000256" key="3">
    <source>
        <dbReference type="ARBA" id="ARBA00022764"/>
    </source>
</evidence>
<dbReference type="PANTHER" id="PTHR43649:SF11">
    <property type="entry name" value="ABC TRANSPORTER SUBSTRATE-BINDING PROTEIN YESO-RELATED"/>
    <property type="match status" value="1"/>
</dbReference>
<dbReference type="SUPFAM" id="SSF53850">
    <property type="entry name" value="Periplasmic binding protein-like II"/>
    <property type="match status" value="1"/>
</dbReference>